<organism evidence="2 3">
    <name type="scientific">Phototrophicus methaneseepsis</name>
    <dbReference type="NCBI Taxonomy" id="2710758"/>
    <lineage>
        <taxon>Bacteria</taxon>
        <taxon>Bacillati</taxon>
        <taxon>Chloroflexota</taxon>
        <taxon>Candidatus Thermofontia</taxon>
        <taxon>Phototrophicales</taxon>
        <taxon>Phototrophicaceae</taxon>
        <taxon>Phototrophicus</taxon>
    </lineage>
</organism>
<evidence type="ECO:0000313" key="2">
    <source>
        <dbReference type="EMBL" id="QPC82495.1"/>
    </source>
</evidence>
<keyword evidence="1" id="KW-0812">Transmembrane</keyword>
<accession>A0A7S8E8T3</accession>
<protein>
    <submittedName>
        <fullName evidence="2">Uncharacterized protein</fullName>
    </submittedName>
</protein>
<sequence length="180" mass="19923">MALIEQFAKFIKPILENGTILSVRRNHGLEHATIHMLNRQNLTLSGRSSAGGFVLYGDVSTEKVERAVQDALTRFRRGEAQWAVHPNCGTNLVTTGVLTTSIAALGFTGTSRKRAWDRFPVVMVFMMIASLYSLPIGMSLQKYITTTGQMGDLDVVSIKRREVTLPFGKKSVVHQVKTQS</sequence>
<keyword evidence="3" id="KW-1185">Reference proteome</keyword>
<reference evidence="2 3" key="1">
    <citation type="submission" date="2020-02" db="EMBL/GenBank/DDBJ databases">
        <authorList>
            <person name="Zheng R.K."/>
            <person name="Sun C.M."/>
        </authorList>
    </citation>
    <scope>NUCLEOTIDE SEQUENCE [LARGE SCALE GENOMIC DNA]</scope>
    <source>
        <strain evidence="3">rifampicinis</strain>
    </source>
</reference>
<keyword evidence="1" id="KW-0472">Membrane</keyword>
<evidence type="ECO:0000256" key="1">
    <source>
        <dbReference type="SAM" id="Phobius"/>
    </source>
</evidence>
<dbReference type="RefSeq" id="WP_195170564.1">
    <property type="nucleotide sequence ID" value="NZ_CP062983.1"/>
</dbReference>
<dbReference type="Proteomes" id="UP000594468">
    <property type="component" value="Chromosome"/>
</dbReference>
<keyword evidence="1" id="KW-1133">Transmembrane helix</keyword>
<dbReference type="AlphaFoldDB" id="A0A7S8E8T3"/>
<gene>
    <name evidence="2" type="ORF">G4Y79_22875</name>
</gene>
<evidence type="ECO:0000313" key="3">
    <source>
        <dbReference type="Proteomes" id="UP000594468"/>
    </source>
</evidence>
<dbReference type="Pfam" id="PF19928">
    <property type="entry name" value="DUF6391"/>
    <property type="match status" value="1"/>
</dbReference>
<proteinExistence type="predicted"/>
<dbReference type="KEGG" id="pmet:G4Y79_22875"/>
<name>A0A7S8E8T3_9CHLR</name>
<feature type="transmembrane region" description="Helical" evidence="1">
    <location>
        <begin position="121"/>
        <end position="140"/>
    </location>
</feature>
<dbReference type="EMBL" id="CP062983">
    <property type="protein sequence ID" value="QPC82495.1"/>
    <property type="molecule type" value="Genomic_DNA"/>
</dbReference>